<dbReference type="CDD" id="cd05301">
    <property type="entry name" value="GDH"/>
    <property type="match status" value="1"/>
</dbReference>
<gene>
    <name evidence="6" type="ORF">G9Q97_01565</name>
</gene>
<dbReference type="PANTHER" id="PTHR10996:SF257">
    <property type="entry name" value="GLYOXYLATE REDUCTASE 1"/>
    <property type="match status" value="1"/>
</dbReference>
<evidence type="ECO:0000256" key="2">
    <source>
        <dbReference type="ARBA" id="ARBA00023002"/>
    </source>
</evidence>
<dbReference type="Pfam" id="PF02826">
    <property type="entry name" value="2-Hacid_dh_C"/>
    <property type="match status" value="1"/>
</dbReference>
<keyword evidence="7" id="KW-1185">Reference proteome</keyword>
<name>A0ABX0H249_9BACT</name>
<feature type="domain" description="D-isomer specific 2-hydroxyacid dehydrogenase NAD-binding" evidence="5">
    <location>
        <begin position="109"/>
        <end position="287"/>
    </location>
</feature>
<dbReference type="RefSeq" id="WP_166142456.1">
    <property type="nucleotide sequence ID" value="NZ_JAANYN010000001.1"/>
</dbReference>
<evidence type="ECO:0000256" key="3">
    <source>
        <dbReference type="RuleBase" id="RU003719"/>
    </source>
</evidence>
<comment type="similarity">
    <text evidence="1 3">Belongs to the D-isomer specific 2-hydroxyacid dehydrogenase family.</text>
</comment>
<comment type="caution">
    <text evidence="6">The sequence shown here is derived from an EMBL/GenBank/DDBJ whole genome shotgun (WGS) entry which is preliminary data.</text>
</comment>
<dbReference type="InterPro" id="IPR050223">
    <property type="entry name" value="D-isomer_2-hydroxyacid_DH"/>
</dbReference>
<organism evidence="6 7">
    <name type="scientific">Cyclobacterium plantarum</name>
    <dbReference type="NCBI Taxonomy" id="2716263"/>
    <lineage>
        <taxon>Bacteria</taxon>
        <taxon>Pseudomonadati</taxon>
        <taxon>Bacteroidota</taxon>
        <taxon>Cytophagia</taxon>
        <taxon>Cytophagales</taxon>
        <taxon>Cyclobacteriaceae</taxon>
        <taxon>Cyclobacterium</taxon>
    </lineage>
</organism>
<dbReference type="InterPro" id="IPR036291">
    <property type="entry name" value="NAD(P)-bd_dom_sf"/>
</dbReference>
<dbReference type="PROSITE" id="PS00065">
    <property type="entry name" value="D_2_HYDROXYACID_DH_1"/>
    <property type="match status" value="1"/>
</dbReference>
<evidence type="ECO:0000259" key="4">
    <source>
        <dbReference type="Pfam" id="PF00389"/>
    </source>
</evidence>
<proteinExistence type="inferred from homology"/>
<dbReference type="EMBL" id="JAANYN010000001">
    <property type="protein sequence ID" value="NHE55495.1"/>
    <property type="molecule type" value="Genomic_DNA"/>
</dbReference>
<protein>
    <submittedName>
        <fullName evidence="6">D-glycerate dehydrogenase</fullName>
    </submittedName>
</protein>
<dbReference type="InterPro" id="IPR006140">
    <property type="entry name" value="D-isomer_DH_NAD-bd"/>
</dbReference>
<dbReference type="Gene3D" id="3.40.50.720">
    <property type="entry name" value="NAD(P)-binding Rossmann-like Domain"/>
    <property type="match status" value="2"/>
</dbReference>
<accession>A0ABX0H249</accession>
<sequence length="326" mass="35794">MKVFINKIIPERGYRMLEEAGIAYTVWKEKPILDRGQAIQFCKGHDAFLSAGQAGLDADFFEQCKHLKVVALHSVGFDGVDIEAATARGIPVGNTPNVLNKATAETALLLMLTVARRALYHHKRIKKGEWGIAKPTEGLGFDLAGKTLGIVGLGRIGAELAAICTRSWGMKILYHNRSSNKRAEEAYGATKVSFDELLEQSDVVSVHTALTEETRGMFGMEQFKKMKSSAIFINTARGGVHQEEELIAALDQKIIWGAGIDVTNPEPMEANNPLLDMDNAVVFPHIGSATKETRDEMTRCAVENIIAGLKGKEIPYPVNPEVYQTR</sequence>
<dbReference type="SUPFAM" id="SSF51735">
    <property type="entry name" value="NAD(P)-binding Rossmann-fold domains"/>
    <property type="match status" value="1"/>
</dbReference>
<dbReference type="SUPFAM" id="SSF52283">
    <property type="entry name" value="Formate/glycerate dehydrogenase catalytic domain-like"/>
    <property type="match status" value="1"/>
</dbReference>
<dbReference type="InterPro" id="IPR029752">
    <property type="entry name" value="D-isomer_DH_CS1"/>
</dbReference>
<dbReference type="Proteomes" id="UP000649799">
    <property type="component" value="Unassembled WGS sequence"/>
</dbReference>
<dbReference type="PANTHER" id="PTHR10996">
    <property type="entry name" value="2-HYDROXYACID DEHYDROGENASE-RELATED"/>
    <property type="match status" value="1"/>
</dbReference>
<evidence type="ECO:0000313" key="7">
    <source>
        <dbReference type="Proteomes" id="UP000649799"/>
    </source>
</evidence>
<dbReference type="InterPro" id="IPR006139">
    <property type="entry name" value="D-isomer_2_OHA_DH_cat_dom"/>
</dbReference>
<evidence type="ECO:0000259" key="5">
    <source>
        <dbReference type="Pfam" id="PF02826"/>
    </source>
</evidence>
<reference evidence="6 7" key="1">
    <citation type="submission" date="2020-03" db="EMBL/GenBank/DDBJ databases">
        <title>Cyclobacterium plantarum sp. nov., a marine bacterium isolated from a coastal-marine wetland.</title>
        <authorList>
            <person name="Sanchez-Porro C."/>
            <person name="Ventosa A."/>
            <person name="Amoozegar M."/>
        </authorList>
    </citation>
    <scope>NUCLEOTIDE SEQUENCE [LARGE SCALE GENOMIC DNA]</scope>
    <source>
        <strain evidence="6 7">GBPx2</strain>
    </source>
</reference>
<evidence type="ECO:0000256" key="1">
    <source>
        <dbReference type="ARBA" id="ARBA00005854"/>
    </source>
</evidence>
<evidence type="ECO:0000313" key="6">
    <source>
        <dbReference type="EMBL" id="NHE55495.1"/>
    </source>
</evidence>
<feature type="domain" description="D-isomer specific 2-hydroxyacid dehydrogenase catalytic" evidence="4">
    <location>
        <begin position="11"/>
        <end position="319"/>
    </location>
</feature>
<keyword evidence="2 3" id="KW-0560">Oxidoreductase</keyword>
<dbReference type="Pfam" id="PF00389">
    <property type="entry name" value="2-Hacid_dh"/>
    <property type="match status" value="1"/>
</dbReference>